<reference evidence="2" key="1">
    <citation type="journal article" date="2015" name="BMC Genomics">
        <title>Comparative genomics of Fructobacillus spp. and Leuconostoc spp. reveals niche-specific evolution of Fructobacillus spp.</title>
        <authorList>
            <person name="Endo A."/>
            <person name="Tanizawa Y."/>
            <person name="Tanaka N."/>
            <person name="Maeno S."/>
            <person name="Kumar H."/>
            <person name="Shiwa Y."/>
            <person name="Okada S."/>
            <person name="Yoshikawa H."/>
            <person name="Dicks L."/>
            <person name="Nakagawa J."/>
            <person name="Arita M."/>
        </authorList>
    </citation>
    <scope>NUCLEOTIDE SEQUENCE [LARGE SCALE GENOMIC DNA]</scope>
    <source>
        <strain evidence="2">F214-1</strain>
    </source>
</reference>
<proteinExistence type="predicted"/>
<dbReference type="RefSeq" id="WP_059393144.1">
    <property type="nucleotide sequence ID" value="NZ_DF968078.1"/>
</dbReference>
<evidence type="ECO:0000256" key="1">
    <source>
        <dbReference type="SAM" id="Coils"/>
    </source>
</evidence>
<keyword evidence="1" id="KW-0175">Coiled coil</keyword>
<accession>A0A3F3H7L2</accession>
<dbReference type="AlphaFoldDB" id="A0A3F3H7L2"/>
<evidence type="ECO:0000313" key="2">
    <source>
        <dbReference type="EMBL" id="GAP03620.1"/>
    </source>
</evidence>
<feature type="coiled-coil region" evidence="1">
    <location>
        <begin position="441"/>
        <end position="468"/>
    </location>
</feature>
<name>A0A3F3H7L2_9LACO</name>
<dbReference type="STRING" id="709323.GCA_001047135_00164"/>
<organism evidence="2">
    <name type="scientific">Fructobacillus tropaeoli</name>
    <dbReference type="NCBI Taxonomy" id="709323"/>
    <lineage>
        <taxon>Bacteria</taxon>
        <taxon>Bacillati</taxon>
        <taxon>Bacillota</taxon>
        <taxon>Bacilli</taxon>
        <taxon>Lactobacillales</taxon>
        <taxon>Lactobacillaceae</taxon>
        <taxon>Fructobacillus</taxon>
    </lineage>
</organism>
<protein>
    <submittedName>
        <fullName evidence="2">Uncharacterized protein</fullName>
    </submittedName>
</protein>
<gene>
    <name evidence="2" type="ORF">FTRO_0011650</name>
</gene>
<sequence>MAHVESDSLNQQEDLVNQLVQKATTALQQAKTNGDLNGITAKAVKDINAVANPTKMVAYQPVSQHDIDRAVAILQQIGQEKSDSFNQIIGVDPMSLANQQAKLNLIISNGIEKLNRAETNREFEQSFQKTSQAIRAVENPTIQEILKEPTADDKALSIRFLEQAAQDQRDLFQNVAHADQQSLAQQLSILEKALKAGTQAINQAKTRGELAKVSDQALIQIRAVAKPEVEFAYQEATAYDVGVAYGKLVNILSAKRKQFAAILHVDPISLSKQLQLLDLIKKSTTIELNQSMIQKDIQVAYDKGVQAINLVAAPKILSEYQPVTAEERHLGEQTLRNAGEAKKADFAAISHVDQDSLRAQQLVVDSVLATGLQALQKAKVAGAFRKAVADNLDCIQRIEEPSIQKDYQPVTDMDRYLARQAINHAGEAKKQAILAVEQGEKKSVQQQVKAVQQAITQAQQDVAQAAVQGELKRAVQAGFDSIAKIAGPALEVEYQPTTKADQNQALAALNQAADDKRATFAAIDHVDSVSLSLQSGLIEKTK</sequence>
<dbReference type="EMBL" id="DF968078">
    <property type="protein sequence ID" value="GAP03620.1"/>
    <property type="molecule type" value="Genomic_DNA"/>
</dbReference>
<dbReference type="Proteomes" id="UP000064514">
    <property type="component" value="Unassembled WGS sequence"/>
</dbReference>